<evidence type="ECO:0000313" key="1">
    <source>
        <dbReference type="EMBL" id="GAA1113325.1"/>
    </source>
</evidence>
<dbReference type="Proteomes" id="UP001501581">
    <property type="component" value="Unassembled WGS sequence"/>
</dbReference>
<dbReference type="Pfam" id="PF12796">
    <property type="entry name" value="Ank_2"/>
    <property type="match status" value="1"/>
</dbReference>
<comment type="caution">
    <text evidence="1">The sequence shown here is derived from an EMBL/GenBank/DDBJ whole genome shotgun (WGS) entry which is preliminary data.</text>
</comment>
<name>A0ABN1U236_9ACTN</name>
<dbReference type="PANTHER" id="PTHR24127:SF1">
    <property type="entry name" value="ANKYRIN REPEAT AND EF-HAND DOMAIN-CONTAINING PROTEIN 1"/>
    <property type="match status" value="1"/>
</dbReference>
<reference evidence="1 2" key="1">
    <citation type="journal article" date="2019" name="Int. J. Syst. Evol. Microbiol.">
        <title>The Global Catalogue of Microorganisms (GCM) 10K type strain sequencing project: providing services to taxonomists for standard genome sequencing and annotation.</title>
        <authorList>
            <consortium name="The Broad Institute Genomics Platform"/>
            <consortium name="The Broad Institute Genome Sequencing Center for Infectious Disease"/>
            <person name="Wu L."/>
            <person name="Ma J."/>
        </authorList>
    </citation>
    <scope>NUCLEOTIDE SEQUENCE [LARGE SCALE GENOMIC DNA]</scope>
    <source>
        <strain evidence="1 2">JCM 13008</strain>
    </source>
</reference>
<dbReference type="InterPro" id="IPR036770">
    <property type="entry name" value="Ankyrin_rpt-contain_sf"/>
</dbReference>
<dbReference type="InterPro" id="IPR002110">
    <property type="entry name" value="Ankyrin_rpt"/>
</dbReference>
<accession>A0ABN1U236</accession>
<evidence type="ECO:0000313" key="2">
    <source>
        <dbReference type="Proteomes" id="UP001501581"/>
    </source>
</evidence>
<dbReference type="SMART" id="SM00248">
    <property type="entry name" value="ANK"/>
    <property type="match status" value="2"/>
</dbReference>
<dbReference type="EMBL" id="BAAALG010000017">
    <property type="protein sequence ID" value="GAA1113325.1"/>
    <property type="molecule type" value="Genomic_DNA"/>
</dbReference>
<dbReference type="InterPro" id="IPR052801">
    <property type="entry name" value="Ankyrin-EF-hand"/>
</dbReference>
<sequence length="104" mass="11321">MEAVDDGDYDLVEFYAVVGVDVSHVHPEFQCTPLVAAILEDQAEIALLLLQHGADPEQLSPLDEMTPLQAAQAMDHHEVVAKLLELGARAAEPPSDDPQHAPRF</sequence>
<dbReference type="SUPFAM" id="SSF48403">
    <property type="entry name" value="Ankyrin repeat"/>
    <property type="match status" value="1"/>
</dbReference>
<evidence type="ECO:0008006" key="3">
    <source>
        <dbReference type="Google" id="ProtNLM"/>
    </source>
</evidence>
<organism evidence="1 2">
    <name type="scientific">Nocardioides dubius</name>
    <dbReference type="NCBI Taxonomy" id="317019"/>
    <lineage>
        <taxon>Bacteria</taxon>
        <taxon>Bacillati</taxon>
        <taxon>Actinomycetota</taxon>
        <taxon>Actinomycetes</taxon>
        <taxon>Propionibacteriales</taxon>
        <taxon>Nocardioidaceae</taxon>
        <taxon>Nocardioides</taxon>
    </lineage>
</organism>
<gene>
    <name evidence="1" type="ORF">GCM10009668_39060</name>
</gene>
<proteinExistence type="predicted"/>
<dbReference type="Gene3D" id="1.25.40.20">
    <property type="entry name" value="Ankyrin repeat-containing domain"/>
    <property type="match status" value="1"/>
</dbReference>
<protein>
    <recommendedName>
        <fullName evidence="3">Ankyrin repeat domain-containing protein</fullName>
    </recommendedName>
</protein>
<dbReference type="PANTHER" id="PTHR24127">
    <property type="entry name" value="ANKYRIN REPEAT AND EF-HAND DOMAIN-CONTAINING PROTEIN 1"/>
    <property type="match status" value="1"/>
</dbReference>
<keyword evidence="2" id="KW-1185">Reference proteome</keyword>